<comment type="caution">
    <text evidence="2">The sequence shown here is derived from an EMBL/GenBank/DDBJ whole genome shotgun (WGS) entry which is preliminary data.</text>
</comment>
<proteinExistence type="predicted"/>
<feature type="region of interest" description="Disordered" evidence="1">
    <location>
        <begin position="51"/>
        <end position="75"/>
    </location>
</feature>
<reference evidence="2 3" key="1">
    <citation type="submission" date="2024-03" db="EMBL/GenBank/DDBJ databases">
        <title>Whole genomes of four grape xylem sap localized bacterial endophytes.</title>
        <authorList>
            <person name="Kumar G."/>
            <person name="Savka M.A."/>
        </authorList>
    </citation>
    <scope>NUCLEOTIDE SEQUENCE [LARGE SCALE GENOMIC DNA]</scope>
    <source>
        <strain evidence="2 3">RIT_GXS8</strain>
    </source>
</reference>
<accession>A0ABU8Y5A5</accession>
<protein>
    <recommendedName>
        <fullName evidence="4">Lipoprotein</fullName>
    </recommendedName>
</protein>
<evidence type="ECO:0000256" key="1">
    <source>
        <dbReference type="SAM" id="MobiDB-lite"/>
    </source>
</evidence>
<organism evidence="2 3">
    <name type="scientific">Curtobacterium citreum</name>
    <dbReference type="NCBI Taxonomy" id="2036"/>
    <lineage>
        <taxon>Bacteria</taxon>
        <taxon>Bacillati</taxon>
        <taxon>Actinomycetota</taxon>
        <taxon>Actinomycetes</taxon>
        <taxon>Micrococcales</taxon>
        <taxon>Microbacteriaceae</taxon>
        <taxon>Curtobacterium</taxon>
    </lineage>
</organism>
<keyword evidence="3" id="KW-1185">Reference proteome</keyword>
<evidence type="ECO:0000313" key="2">
    <source>
        <dbReference type="EMBL" id="MEK0170006.1"/>
    </source>
</evidence>
<dbReference type="RefSeq" id="WP_148061833.1">
    <property type="nucleotide sequence ID" value="NZ_JBBKAP010000004.1"/>
</dbReference>
<evidence type="ECO:0000313" key="3">
    <source>
        <dbReference type="Proteomes" id="UP001370299"/>
    </source>
</evidence>
<dbReference type="PROSITE" id="PS51257">
    <property type="entry name" value="PROKAR_LIPOPROTEIN"/>
    <property type="match status" value="1"/>
</dbReference>
<sequence length="85" mass="8998">MSRWTPALIILGGIALTACAWLTLDLLYSCMAALATITYATFAPGIVGNTPIPRGSAPDPSQVKRWRETHPGSTVSEAIAAVTKR</sequence>
<name>A0ABU8Y5A5_9MICO</name>
<evidence type="ECO:0008006" key="4">
    <source>
        <dbReference type="Google" id="ProtNLM"/>
    </source>
</evidence>
<dbReference type="EMBL" id="JBBLYY010000004">
    <property type="protein sequence ID" value="MEK0170006.1"/>
    <property type="molecule type" value="Genomic_DNA"/>
</dbReference>
<gene>
    <name evidence="2" type="ORF">WMN62_00825</name>
</gene>
<dbReference type="Proteomes" id="UP001370299">
    <property type="component" value="Unassembled WGS sequence"/>
</dbReference>